<dbReference type="AlphaFoldDB" id="A0AAV2HVI2"/>
<keyword evidence="7" id="KW-1185">Reference proteome</keyword>
<dbReference type="Pfam" id="PF00883">
    <property type="entry name" value="Peptidase_M17"/>
    <property type="match status" value="1"/>
</dbReference>
<dbReference type="Pfam" id="PF18295">
    <property type="entry name" value="Pdase_M17_N2"/>
    <property type="match status" value="1"/>
</dbReference>
<evidence type="ECO:0000259" key="5">
    <source>
        <dbReference type="PROSITE" id="PS00631"/>
    </source>
</evidence>
<dbReference type="PRINTS" id="PR00481">
    <property type="entry name" value="LAMNOPPTDASE"/>
</dbReference>
<proteinExistence type="inferred from homology"/>
<comment type="caution">
    <text evidence="6">The sequence shown here is derived from an EMBL/GenBank/DDBJ whole genome shotgun (WGS) entry which is preliminary data.</text>
</comment>
<dbReference type="GO" id="GO:0070006">
    <property type="term" value="F:metalloaminopeptidase activity"/>
    <property type="evidence" value="ECO:0007669"/>
    <property type="project" value="InterPro"/>
</dbReference>
<dbReference type="InterPro" id="IPR000819">
    <property type="entry name" value="Peptidase_M17_C"/>
</dbReference>
<dbReference type="GO" id="GO:0030145">
    <property type="term" value="F:manganese ion binding"/>
    <property type="evidence" value="ECO:0007669"/>
    <property type="project" value="InterPro"/>
</dbReference>
<organism evidence="6 7">
    <name type="scientific">Lymnaea stagnalis</name>
    <name type="common">Great pond snail</name>
    <name type="synonym">Helix stagnalis</name>
    <dbReference type="NCBI Taxonomy" id="6523"/>
    <lineage>
        <taxon>Eukaryota</taxon>
        <taxon>Metazoa</taxon>
        <taxon>Spiralia</taxon>
        <taxon>Lophotrochozoa</taxon>
        <taxon>Mollusca</taxon>
        <taxon>Gastropoda</taxon>
        <taxon>Heterobranchia</taxon>
        <taxon>Euthyneura</taxon>
        <taxon>Panpulmonata</taxon>
        <taxon>Hygrophila</taxon>
        <taxon>Lymnaeoidea</taxon>
        <taxon>Lymnaeidae</taxon>
        <taxon>Lymnaea</taxon>
    </lineage>
</organism>
<dbReference type="CDD" id="cd00433">
    <property type="entry name" value="Peptidase_M17"/>
    <property type="match status" value="1"/>
</dbReference>
<dbReference type="GO" id="GO:0006508">
    <property type="term" value="P:proteolysis"/>
    <property type="evidence" value="ECO:0007669"/>
    <property type="project" value="UniProtKB-KW"/>
</dbReference>
<feature type="domain" description="Cytosol aminopeptidase" evidence="5">
    <location>
        <begin position="337"/>
        <end position="344"/>
    </location>
</feature>
<gene>
    <name evidence="6" type="ORF">GSLYS_00012000001</name>
</gene>
<dbReference type="PROSITE" id="PS00631">
    <property type="entry name" value="CYTOSOL_AP"/>
    <property type="match status" value="1"/>
</dbReference>
<evidence type="ECO:0000256" key="2">
    <source>
        <dbReference type="ARBA" id="ARBA00022438"/>
    </source>
</evidence>
<dbReference type="Gene3D" id="3.40.630.10">
    <property type="entry name" value="Zn peptidases"/>
    <property type="match status" value="1"/>
</dbReference>
<dbReference type="InterPro" id="IPR041417">
    <property type="entry name" value="NPEPL1_N"/>
</dbReference>
<keyword evidence="2" id="KW-0031">Aminopeptidase</keyword>
<dbReference type="EMBL" id="CAXITT010000288">
    <property type="protein sequence ID" value="CAL1538179.1"/>
    <property type="molecule type" value="Genomic_DNA"/>
</dbReference>
<keyword evidence="3" id="KW-0645">Protease</keyword>
<reference evidence="6 7" key="1">
    <citation type="submission" date="2024-04" db="EMBL/GenBank/DDBJ databases">
        <authorList>
            <consortium name="Genoscope - CEA"/>
            <person name="William W."/>
        </authorList>
    </citation>
    <scope>NUCLEOTIDE SEQUENCE [LARGE SCALE GENOMIC DNA]</scope>
</reference>
<evidence type="ECO:0000256" key="1">
    <source>
        <dbReference type="ARBA" id="ARBA00009528"/>
    </source>
</evidence>
<dbReference type="InterPro" id="IPR011356">
    <property type="entry name" value="Leucine_aapep/pepB"/>
</dbReference>
<dbReference type="Gene3D" id="3.40.50.10590">
    <property type="entry name" value="Zn-dependent exopeptidases"/>
    <property type="match status" value="1"/>
</dbReference>
<dbReference type="SUPFAM" id="SSF53187">
    <property type="entry name" value="Zn-dependent exopeptidases"/>
    <property type="match status" value="1"/>
</dbReference>
<evidence type="ECO:0000313" key="7">
    <source>
        <dbReference type="Proteomes" id="UP001497497"/>
    </source>
</evidence>
<evidence type="ECO:0000256" key="3">
    <source>
        <dbReference type="ARBA" id="ARBA00022670"/>
    </source>
</evidence>
<evidence type="ECO:0000313" key="6">
    <source>
        <dbReference type="EMBL" id="CAL1538179.1"/>
    </source>
</evidence>
<keyword evidence="4" id="KW-0378">Hydrolase</keyword>
<protein>
    <recommendedName>
        <fullName evidence="5">Cytosol aminopeptidase domain-containing protein</fullName>
    </recommendedName>
</protein>
<dbReference type="FunFam" id="3.40.630.10:FF:000035">
    <property type="entry name" value="Probable aminopeptidase NPEPL1"/>
    <property type="match status" value="1"/>
</dbReference>
<accession>A0AAV2HVI2</accession>
<dbReference type="PANTHER" id="PTHR11963:SF4">
    <property type="entry name" value="AMINOPEPTIDASE NPEPL1-RELATED"/>
    <property type="match status" value="1"/>
</dbReference>
<dbReference type="GO" id="GO:0005737">
    <property type="term" value="C:cytoplasm"/>
    <property type="evidence" value="ECO:0007669"/>
    <property type="project" value="InterPro"/>
</dbReference>
<sequence>MANLEFSGSLEPSDPYDNAVLIVGQLKHLSKLRFEDVQCKFGSRVDAETFLACISSLHPSPTDQCSLWLNSATVAALPLKCSRHNTPSRCHSLTKLVKSCLAGGQEYIVIVCEHENVYASGLAVARALPLYSAKSGSHNNSARKVTVEFIVLEDEKIVSLTSDELECIRMGADGVRLAAKIVDMPCSEMNVDNFLQEIHEVGRQLNIVPKVISGEELAQKGFGGIYGVGKAAVVPPALAILSHIVPNSTETIAWVGKGIVYDTGGLCIKTKTGMCGMKRDCGGAAAVLGAFKTAVRLGFTETLHAVFCLADNAIGPLAQRPDDIVHMYSGRTVEINNTDAEGRLVLGDGVAYAVKDLRSDIIVDMATLTGAQGIATGKYHASILTNNDKLEELCVKVGRSSGDLVHPVPFTPELHSPEFSSAIADMKNSVADRGNAQVSCAGLFIMSHLGQDYPGAWLHVDIASPAYSGERATGYGVALLTALFGDRSLNSLLRLIGPSGVVVNNGIAMEEDEEDGPKRLKLN</sequence>
<dbReference type="PANTHER" id="PTHR11963">
    <property type="entry name" value="LEUCINE AMINOPEPTIDASE-RELATED"/>
    <property type="match status" value="1"/>
</dbReference>
<comment type="similarity">
    <text evidence="1">Belongs to the peptidase M17 family.</text>
</comment>
<name>A0AAV2HVI2_LYMST</name>
<evidence type="ECO:0000256" key="4">
    <source>
        <dbReference type="ARBA" id="ARBA00022801"/>
    </source>
</evidence>
<dbReference type="Proteomes" id="UP001497497">
    <property type="component" value="Unassembled WGS sequence"/>
</dbReference>